<dbReference type="CDD" id="cd17871">
    <property type="entry name" value="GPN2"/>
    <property type="match status" value="1"/>
</dbReference>
<comment type="subunit">
    <text evidence="7">Heterodimers with GPN1 or GPN3. Binds to RNA polymerase II (RNAPII).</text>
</comment>
<dbReference type="GO" id="GO:0016787">
    <property type="term" value="F:hydrolase activity"/>
    <property type="evidence" value="ECO:0007669"/>
    <property type="project" value="UniProtKB-KW"/>
</dbReference>
<evidence type="ECO:0000313" key="9">
    <source>
        <dbReference type="EMBL" id="KAL3284997.1"/>
    </source>
</evidence>
<comment type="function">
    <text evidence="1 8">Small GTPase required for proper localization of RNA polymerase II and III (RNAPII and RNAPIII). May act at an RNAP assembly step prior to nuclear import.</text>
</comment>
<evidence type="ECO:0000256" key="5">
    <source>
        <dbReference type="ARBA" id="ARBA00022801"/>
    </source>
</evidence>
<evidence type="ECO:0000256" key="4">
    <source>
        <dbReference type="ARBA" id="ARBA00022741"/>
    </source>
</evidence>
<dbReference type="PANTHER" id="PTHR21231:SF3">
    <property type="entry name" value="GPN-LOOP GTPASE 2"/>
    <property type="match status" value="1"/>
</dbReference>
<dbReference type="Gene3D" id="3.40.50.300">
    <property type="entry name" value="P-loop containing nucleotide triphosphate hydrolases"/>
    <property type="match status" value="1"/>
</dbReference>
<organism evidence="9 10">
    <name type="scientific">Cryptolaemus montrouzieri</name>
    <dbReference type="NCBI Taxonomy" id="559131"/>
    <lineage>
        <taxon>Eukaryota</taxon>
        <taxon>Metazoa</taxon>
        <taxon>Ecdysozoa</taxon>
        <taxon>Arthropoda</taxon>
        <taxon>Hexapoda</taxon>
        <taxon>Insecta</taxon>
        <taxon>Pterygota</taxon>
        <taxon>Neoptera</taxon>
        <taxon>Endopterygota</taxon>
        <taxon>Coleoptera</taxon>
        <taxon>Polyphaga</taxon>
        <taxon>Cucujiformia</taxon>
        <taxon>Coccinelloidea</taxon>
        <taxon>Coccinellidae</taxon>
        <taxon>Scymninae</taxon>
        <taxon>Scymnini</taxon>
        <taxon>Cryptolaemus</taxon>
    </lineage>
</organism>
<dbReference type="PANTHER" id="PTHR21231">
    <property type="entry name" value="XPA-BINDING PROTEIN 1-RELATED"/>
    <property type="match status" value="1"/>
</dbReference>
<keyword evidence="4 8" id="KW-0547">Nucleotide-binding</keyword>
<keyword evidence="10" id="KW-1185">Reference proteome</keyword>
<dbReference type="Proteomes" id="UP001516400">
    <property type="component" value="Unassembled WGS sequence"/>
</dbReference>
<dbReference type="InterPro" id="IPR027417">
    <property type="entry name" value="P-loop_NTPase"/>
</dbReference>
<evidence type="ECO:0000256" key="6">
    <source>
        <dbReference type="ARBA" id="ARBA00023134"/>
    </source>
</evidence>
<dbReference type="GO" id="GO:0005525">
    <property type="term" value="F:GTP binding"/>
    <property type="evidence" value="ECO:0007669"/>
    <property type="project" value="UniProtKB-KW"/>
</dbReference>
<dbReference type="Pfam" id="PF03029">
    <property type="entry name" value="ATP_bind_1"/>
    <property type="match status" value="1"/>
</dbReference>
<dbReference type="EMBL" id="JABFTP020000165">
    <property type="protein sequence ID" value="KAL3284997.1"/>
    <property type="molecule type" value="Genomic_DNA"/>
</dbReference>
<evidence type="ECO:0000256" key="2">
    <source>
        <dbReference type="ARBA" id="ARBA00005290"/>
    </source>
</evidence>
<protein>
    <recommendedName>
        <fullName evidence="3 8">GPN-loop GTPase 2</fullName>
    </recommendedName>
</protein>
<evidence type="ECO:0000256" key="3">
    <source>
        <dbReference type="ARBA" id="ARBA00014588"/>
    </source>
</evidence>
<comment type="caution">
    <text evidence="9">The sequence shown here is derived from an EMBL/GenBank/DDBJ whole genome shotgun (WGS) entry which is preliminary data.</text>
</comment>
<dbReference type="InterPro" id="IPR004130">
    <property type="entry name" value="Gpn"/>
</dbReference>
<dbReference type="InterPro" id="IPR030231">
    <property type="entry name" value="Gpn2"/>
</dbReference>
<accession>A0ABD2P2S0</accession>
<name>A0ABD2P2S0_9CUCU</name>
<proteinExistence type="inferred from homology"/>
<gene>
    <name evidence="9" type="ORF">HHI36_019126</name>
</gene>
<sequence length="299" mass="33959">MACVKRTKVAENFFGQLVIGPPGSGKTTYCGKIYKLYKEKLNREVAVINLDPANENMCYVPRIDIMSLITVEEAMGNLNLGPNGALMYCMEYLEENFDWLLNQLVLIKNSYLIFDMPGQVELYTHHISIRNICEKLQKLHYHFCCVHMVDSHYCSDPSKFISTLLLSLSTMMQIGLPHVNVLTKADLMKKNSDKLDFGIDFYTDVLDLDYLLQLLDDGPFTKKYQKLNAALVGLVQDYSLVCFIPLNVYSEKSLLNLKAAIDRANGYVYGSGEERNIQSLLSCAVGARTESERFDTDFM</sequence>
<evidence type="ECO:0000313" key="10">
    <source>
        <dbReference type="Proteomes" id="UP001516400"/>
    </source>
</evidence>
<evidence type="ECO:0000256" key="7">
    <source>
        <dbReference type="ARBA" id="ARBA00046611"/>
    </source>
</evidence>
<keyword evidence="5 8" id="KW-0378">Hydrolase</keyword>
<comment type="similarity">
    <text evidence="2 8">Belongs to the GPN-loop GTPase family.</text>
</comment>
<keyword evidence="6 8" id="KW-0342">GTP-binding</keyword>
<evidence type="ECO:0000256" key="1">
    <source>
        <dbReference type="ARBA" id="ARBA00003181"/>
    </source>
</evidence>
<dbReference type="FunFam" id="3.40.50.300:FF:000338">
    <property type="entry name" value="GPN-loop GTPase 2"/>
    <property type="match status" value="1"/>
</dbReference>
<evidence type="ECO:0000256" key="8">
    <source>
        <dbReference type="RuleBase" id="RU365059"/>
    </source>
</evidence>
<dbReference type="SUPFAM" id="SSF52540">
    <property type="entry name" value="P-loop containing nucleoside triphosphate hydrolases"/>
    <property type="match status" value="1"/>
</dbReference>
<reference evidence="9 10" key="1">
    <citation type="journal article" date="2021" name="BMC Biol.">
        <title>Horizontally acquired antibacterial genes associated with adaptive radiation of ladybird beetles.</title>
        <authorList>
            <person name="Li H.S."/>
            <person name="Tang X.F."/>
            <person name="Huang Y.H."/>
            <person name="Xu Z.Y."/>
            <person name="Chen M.L."/>
            <person name="Du X.Y."/>
            <person name="Qiu B.Y."/>
            <person name="Chen P.T."/>
            <person name="Zhang W."/>
            <person name="Slipinski A."/>
            <person name="Escalona H.E."/>
            <person name="Waterhouse R.M."/>
            <person name="Zwick A."/>
            <person name="Pang H."/>
        </authorList>
    </citation>
    <scope>NUCLEOTIDE SEQUENCE [LARGE SCALE GENOMIC DNA]</scope>
    <source>
        <strain evidence="9">SYSU2018</strain>
    </source>
</reference>
<dbReference type="AlphaFoldDB" id="A0ABD2P2S0"/>